<reference evidence="2" key="1">
    <citation type="submission" date="2016-06" db="EMBL/GenBank/DDBJ databases">
        <title>Parallel loss of symbiosis genes in relatives of nitrogen-fixing non-legume Parasponia.</title>
        <authorList>
            <person name="Van Velzen R."/>
            <person name="Holmer R."/>
            <person name="Bu F."/>
            <person name="Rutten L."/>
            <person name="Van Zeijl A."/>
            <person name="Liu W."/>
            <person name="Santuari L."/>
            <person name="Cao Q."/>
            <person name="Sharma T."/>
            <person name="Shen D."/>
            <person name="Roswanjaya Y."/>
            <person name="Wardhani T."/>
            <person name="Kalhor M.S."/>
            <person name="Jansen J."/>
            <person name="Van den Hoogen J."/>
            <person name="Gungor B."/>
            <person name="Hartog M."/>
            <person name="Hontelez J."/>
            <person name="Verver J."/>
            <person name="Yang W.-C."/>
            <person name="Schijlen E."/>
            <person name="Repin R."/>
            <person name="Schilthuizen M."/>
            <person name="Schranz E."/>
            <person name="Heidstra R."/>
            <person name="Miyata K."/>
            <person name="Fedorova E."/>
            <person name="Kohlen W."/>
            <person name="Bisseling T."/>
            <person name="Smit S."/>
            <person name="Geurts R."/>
        </authorList>
    </citation>
    <scope>NUCLEOTIDE SEQUENCE [LARGE SCALE GENOMIC DNA]</scope>
    <source>
        <strain evidence="2">cv. RG33-2</strain>
    </source>
</reference>
<dbReference type="STRING" id="63057.A0A2P5CEZ1"/>
<gene>
    <name evidence="1" type="ORF">TorRG33x02_287890</name>
</gene>
<dbReference type="InParanoid" id="A0A2P5CEZ1"/>
<comment type="caution">
    <text evidence="1">The sequence shown here is derived from an EMBL/GenBank/DDBJ whole genome shotgun (WGS) entry which is preliminary data.</text>
</comment>
<sequence length="123" mass="13914">MPFEPNAAVWGSLLGACRIHCNANLAEFIARHLFELEPKISGNYILLANIYSAADRWEEAARIRCLMKEWGVTKSPGCGWIEVKRKVHSFIAGDTLHPLMKDISMKMESLYVQIKETGICPQH</sequence>
<protein>
    <recommendedName>
        <fullName evidence="3">Pentatricopeptide repeat</fullName>
    </recommendedName>
</protein>
<accession>A0A2P5CEZ1</accession>
<dbReference type="OrthoDB" id="1194104at2759"/>
<dbReference type="Pfam" id="PF20431">
    <property type="entry name" value="E_motif"/>
    <property type="match status" value="1"/>
</dbReference>
<proteinExistence type="predicted"/>
<dbReference type="AlphaFoldDB" id="A0A2P5CEZ1"/>
<dbReference type="Proteomes" id="UP000237000">
    <property type="component" value="Unassembled WGS sequence"/>
</dbReference>
<dbReference type="GO" id="GO:0009451">
    <property type="term" value="P:RNA modification"/>
    <property type="evidence" value="ECO:0007669"/>
    <property type="project" value="InterPro"/>
</dbReference>
<name>A0A2P5CEZ1_TREOI</name>
<dbReference type="PANTHER" id="PTHR47926:SF347">
    <property type="entry name" value="PENTATRICOPEPTIDE REPEAT-CONTAINING PROTEIN"/>
    <property type="match status" value="1"/>
</dbReference>
<organism evidence="1 2">
    <name type="scientific">Trema orientale</name>
    <name type="common">Charcoal tree</name>
    <name type="synonym">Celtis orientalis</name>
    <dbReference type="NCBI Taxonomy" id="63057"/>
    <lineage>
        <taxon>Eukaryota</taxon>
        <taxon>Viridiplantae</taxon>
        <taxon>Streptophyta</taxon>
        <taxon>Embryophyta</taxon>
        <taxon>Tracheophyta</taxon>
        <taxon>Spermatophyta</taxon>
        <taxon>Magnoliopsida</taxon>
        <taxon>eudicotyledons</taxon>
        <taxon>Gunneridae</taxon>
        <taxon>Pentapetalae</taxon>
        <taxon>rosids</taxon>
        <taxon>fabids</taxon>
        <taxon>Rosales</taxon>
        <taxon>Cannabaceae</taxon>
        <taxon>Trema</taxon>
    </lineage>
</organism>
<evidence type="ECO:0000313" key="2">
    <source>
        <dbReference type="Proteomes" id="UP000237000"/>
    </source>
</evidence>
<evidence type="ECO:0000313" key="1">
    <source>
        <dbReference type="EMBL" id="PON59575.1"/>
    </source>
</evidence>
<dbReference type="PANTHER" id="PTHR47926">
    <property type="entry name" value="PENTATRICOPEPTIDE REPEAT-CONTAINING PROTEIN"/>
    <property type="match status" value="1"/>
</dbReference>
<keyword evidence="2" id="KW-1185">Reference proteome</keyword>
<evidence type="ECO:0008006" key="3">
    <source>
        <dbReference type="Google" id="ProtNLM"/>
    </source>
</evidence>
<dbReference type="GO" id="GO:0003723">
    <property type="term" value="F:RNA binding"/>
    <property type="evidence" value="ECO:0007669"/>
    <property type="project" value="InterPro"/>
</dbReference>
<dbReference type="InterPro" id="IPR046848">
    <property type="entry name" value="E_motif"/>
</dbReference>
<dbReference type="InterPro" id="IPR046960">
    <property type="entry name" value="PPR_At4g14850-like_plant"/>
</dbReference>
<dbReference type="EMBL" id="JXTC01000374">
    <property type="protein sequence ID" value="PON59575.1"/>
    <property type="molecule type" value="Genomic_DNA"/>
</dbReference>